<feature type="compositionally biased region" description="Basic and acidic residues" evidence="1">
    <location>
        <begin position="55"/>
        <end position="69"/>
    </location>
</feature>
<dbReference type="AlphaFoldDB" id="A0A1D2NM46"/>
<dbReference type="Proteomes" id="UP000094527">
    <property type="component" value="Unassembled WGS sequence"/>
</dbReference>
<evidence type="ECO:0000256" key="1">
    <source>
        <dbReference type="SAM" id="MobiDB-lite"/>
    </source>
</evidence>
<feature type="region of interest" description="Disordered" evidence="1">
    <location>
        <begin position="1"/>
        <end position="182"/>
    </location>
</feature>
<evidence type="ECO:0000313" key="2">
    <source>
        <dbReference type="EMBL" id="ODN06332.1"/>
    </source>
</evidence>
<evidence type="ECO:0000313" key="3">
    <source>
        <dbReference type="Proteomes" id="UP000094527"/>
    </source>
</evidence>
<keyword evidence="3" id="KW-1185">Reference proteome</keyword>
<proteinExistence type="predicted"/>
<feature type="compositionally biased region" description="Basic and acidic residues" evidence="1">
    <location>
        <begin position="159"/>
        <end position="169"/>
    </location>
</feature>
<feature type="compositionally biased region" description="Basic and acidic residues" evidence="1">
    <location>
        <begin position="123"/>
        <end position="148"/>
    </location>
</feature>
<name>A0A1D2NM46_ORCCI</name>
<feature type="compositionally biased region" description="Basic and acidic residues" evidence="1">
    <location>
        <begin position="80"/>
        <end position="101"/>
    </location>
</feature>
<sequence>MESPQSPVKAASPSPTKRKLESADLESPTKKLKGGGEIEEIQVVEVEKTINGSETDVKGEKNGSEKGDLDGPCVSSDGKPVVEVENRTSEAESDEAKKAQESDDEVDGADAEEEQESGATQVKKQESEAAQGDKKEESGADQDDKKEESEADQDDEKQESDATKEKADVEAIASGGETEVTA</sequence>
<gene>
    <name evidence="2" type="ORF">Ocin01_00362</name>
</gene>
<feature type="compositionally biased region" description="Acidic residues" evidence="1">
    <location>
        <begin position="102"/>
        <end position="116"/>
    </location>
</feature>
<protein>
    <submittedName>
        <fullName evidence="2">Uncharacterized protein</fullName>
    </submittedName>
</protein>
<accession>A0A1D2NM46</accession>
<feature type="compositionally biased region" description="Acidic residues" evidence="1">
    <location>
        <begin position="149"/>
        <end position="158"/>
    </location>
</feature>
<comment type="caution">
    <text evidence="2">The sequence shown here is derived from an EMBL/GenBank/DDBJ whole genome shotgun (WGS) entry which is preliminary data.</text>
</comment>
<organism evidence="2 3">
    <name type="scientific">Orchesella cincta</name>
    <name type="common">Springtail</name>
    <name type="synonym">Podura cincta</name>
    <dbReference type="NCBI Taxonomy" id="48709"/>
    <lineage>
        <taxon>Eukaryota</taxon>
        <taxon>Metazoa</taxon>
        <taxon>Ecdysozoa</taxon>
        <taxon>Arthropoda</taxon>
        <taxon>Hexapoda</taxon>
        <taxon>Collembola</taxon>
        <taxon>Entomobryomorpha</taxon>
        <taxon>Entomobryoidea</taxon>
        <taxon>Orchesellidae</taxon>
        <taxon>Orchesellinae</taxon>
        <taxon>Orchesella</taxon>
    </lineage>
</organism>
<reference evidence="2 3" key="1">
    <citation type="journal article" date="2016" name="Genome Biol. Evol.">
        <title>Gene Family Evolution Reflects Adaptation to Soil Environmental Stressors in the Genome of the Collembolan Orchesella cincta.</title>
        <authorList>
            <person name="Faddeeva-Vakhrusheva A."/>
            <person name="Derks M.F."/>
            <person name="Anvar S.Y."/>
            <person name="Agamennone V."/>
            <person name="Suring W."/>
            <person name="Smit S."/>
            <person name="van Straalen N.M."/>
            <person name="Roelofs D."/>
        </authorList>
    </citation>
    <scope>NUCLEOTIDE SEQUENCE [LARGE SCALE GENOMIC DNA]</scope>
    <source>
        <tissue evidence="2">Mixed pool</tissue>
    </source>
</reference>
<dbReference type="EMBL" id="LJIJ01000007">
    <property type="protein sequence ID" value="ODN06332.1"/>
    <property type="molecule type" value="Genomic_DNA"/>
</dbReference>